<organism evidence="9 10">
    <name type="scientific">Coptis chinensis</name>
    <dbReference type="NCBI Taxonomy" id="261450"/>
    <lineage>
        <taxon>Eukaryota</taxon>
        <taxon>Viridiplantae</taxon>
        <taxon>Streptophyta</taxon>
        <taxon>Embryophyta</taxon>
        <taxon>Tracheophyta</taxon>
        <taxon>Spermatophyta</taxon>
        <taxon>Magnoliopsida</taxon>
        <taxon>Ranunculales</taxon>
        <taxon>Ranunculaceae</taxon>
        <taxon>Coptidoideae</taxon>
        <taxon>Coptis</taxon>
    </lineage>
</organism>
<dbReference type="GO" id="GO:0043565">
    <property type="term" value="F:sequence-specific DNA binding"/>
    <property type="evidence" value="ECO:0007669"/>
    <property type="project" value="TreeGrafter"/>
</dbReference>
<evidence type="ECO:0000256" key="5">
    <source>
        <dbReference type="ARBA" id="ARBA00023242"/>
    </source>
</evidence>
<sequence>MKRGRKRRRNESSSPAISPPSSPSSSSSSSEQLPTEKKNRRKDRHLKVNGRGRRVRIPGGCLPRIFELTSQLGYQYDGQTIEWLLHRAEELSHLHDKAVMELQYFKTENVKLLSDKIKVENEVNQLRVKLQEMSEVHDKTATVHEELNIVKRRLSFEEKQRKSLEDRSAKLIKLLHENNGDFENRKQHLNGVIRELPPEMRTTKNVLEQQQPRDTLSGPRASVEKIYDEVGLRRMVSMLRSEDLEVQIHAVKAVEILAAEDVGLVEW</sequence>
<dbReference type="AlphaFoldDB" id="A0A835I831"/>
<evidence type="ECO:0000256" key="1">
    <source>
        <dbReference type="ARBA" id="ARBA00004123"/>
    </source>
</evidence>
<dbReference type="PROSITE" id="PS51369">
    <property type="entry name" value="TCP"/>
    <property type="match status" value="1"/>
</dbReference>
<dbReference type="GO" id="GO:0005634">
    <property type="term" value="C:nucleus"/>
    <property type="evidence" value="ECO:0007669"/>
    <property type="project" value="UniProtKB-SubCell"/>
</dbReference>
<evidence type="ECO:0000256" key="4">
    <source>
        <dbReference type="ARBA" id="ARBA00023163"/>
    </source>
</evidence>
<dbReference type="OrthoDB" id="1911901at2759"/>
<evidence type="ECO:0000256" key="2">
    <source>
        <dbReference type="ARBA" id="ARBA00023015"/>
    </source>
</evidence>
<evidence type="ECO:0000256" key="3">
    <source>
        <dbReference type="ARBA" id="ARBA00023125"/>
    </source>
</evidence>
<dbReference type="PANTHER" id="PTHR31072:SF91">
    <property type="entry name" value="TRANSCRIPTION FACTOR TCP6"/>
    <property type="match status" value="1"/>
</dbReference>
<feature type="coiled-coil region" evidence="6">
    <location>
        <begin position="116"/>
        <end position="167"/>
    </location>
</feature>
<keyword evidence="10" id="KW-1185">Reference proteome</keyword>
<dbReference type="GO" id="GO:0003700">
    <property type="term" value="F:DNA-binding transcription factor activity"/>
    <property type="evidence" value="ECO:0007669"/>
    <property type="project" value="InterPro"/>
</dbReference>
<keyword evidence="6" id="KW-0175">Coiled coil</keyword>
<evidence type="ECO:0000259" key="8">
    <source>
        <dbReference type="PROSITE" id="PS51369"/>
    </source>
</evidence>
<evidence type="ECO:0000313" key="10">
    <source>
        <dbReference type="Proteomes" id="UP000631114"/>
    </source>
</evidence>
<feature type="compositionally biased region" description="Basic residues" evidence="7">
    <location>
        <begin position="38"/>
        <end position="53"/>
    </location>
</feature>
<gene>
    <name evidence="9" type="ORF">IFM89_038869</name>
</gene>
<keyword evidence="4" id="KW-0804">Transcription</keyword>
<dbReference type="InterPro" id="IPR005333">
    <property type="entry name" value="Transcription_factor_TCP"/>
</dbReference>
<name>A0A835I831_9MAGN</name>
<keyword evidence="2" id="KW-0805">Transcription regulation</keyword>
<keyword evidence="3" id="KW-0238">DNA-binding</keyword>
<accession>A0A835I831</accession>
<evidence type="ECO:0000256" key="7">
    <source>
        <dbReference type="SAM" id="MobiDB-lite"/>
    </source>
</evidence>
<proteinExistence type="predicted"/>
<feature type="domain" description="TCP" evidence="8">
    <location>
        <begin position="41"/>
        <end position="95"/>
    </location>
</feature>
<dbReference type="InterPro" id="IPR017887">
    <property type="entry name" value="TF_TCP_subgr"/>
</dbReference>
<feature type="region of interest" description="Disordered" evidence="7">
    <location>
        <begin position="1"/>
        <end position="53"/>
    </location>
</feature>
<dbReference type="EMBL" id="JADFTS010000004">
    <property type="protein sequence ID" value="KAF9612299.1"/>
    <property type="molecule type" value="Genomic_DNA"/>
</dbReference>
<dbReference type="Proteomes" id="UP000631114">
    <property type="component" value="Unassembled WGS sequence"/>
</dbReference>
<protein>
    <recommendedName>
        <fullName evidence="8">TCP domain-containing protein</fullName>
    </recommendedName>
</protein>
<reference evidence="9 10" key="1">
    <citation type="submission" date="2020-10" db="EMBL/GenBank/DDBJ databases">
        <title>The Coptis chinensis genome and diversification of protoberbering-type alkaloids.</title>
        <authorList>
            <person name="Wang B."/>
            <person name="Shu S."/>
            <person name="Song C."/>
            <person name="Liu Y."/>
        </authorList>
    </citation>
    <scope>NUCLEOTIDE SEQUENCE [LARGE SCALE GENOMIC DNA]</scope>
    <source>
        <strain evidence="9">HL-2020</strain>
        <tissue evidence="9">Leaf</tissue>
    </source>
</reference>
<dbReference type="Pfam" id="PF03634">
    <property type="entry name" value="TCP"/>
    <property type="match status" value="1"/>
</dbReference>
<evidence type="ECO:0000256" key="6">
    <source>
        <dbReference type="SAM" id="Coils"/>
    </source>
</evidence>
<evidence type="ECO:0000313" key="9">
    <source>
        <dbReference type="EMBL" id="KAF9612299.1"/>
    </source>
</evidence>
<comment type="caution">
    <text evidence="9">The sequence shown here is derived from an EMBL/GenBank/DDBJ whole genome shotgun (WGS) entry which is preliminary data.</text>
</comment>
<dbReference type="PANTHER" id="PTHR31072">
    <property type="entry name" value="TRANSCRIPTION FACTOR TCP4-RELATED"/>
    <property type="match status" value="1"/>
</dbReference>
<keyword evidence="5" id="KW-0539">Nucleus</keyword>
<comment type="subcellular location">
    <subcellularLocation>
        <location evidence="1">Nucleus</location>
    </subcellularLocation>
</comment>